<dbReference type="Proteomes" id="UP001218246">
    <property type="component" value="Unassembled WGS sequence"/>
</dbReference>
<gene>
    <name evidence="1" type="ORF">P6P90_16530</name>
</gene>
<keyword evidence="2" id="KW-1185">Reference proteome</keyword>
<accession>A0ABT6H8B7</accession>
<comment type="caution">
    <text evidence="1">The sequence shown here is derived from an EMBL/GenBank/DDBJ whole genome shotgun (WGS) entry which is preliminary data.</text>
</comment>
<dbReference type="Pfam" id="PF12952">
    <property type="entry name" value="DUF3841"/>
    <property type="match status" value="1"/>
</dbReference>
<dbReference type="InterPro" id="IPR024211">
    <property type="entry name" value="DUF3841"/>
</dbReference>
<name>A0ABT6H8B7_9BACI</name>
<dbReference type="EMBL" id="JARULN010000031">
    <property type="protein sequence ID" value="MDG5755503.1"/>
    <property type="molecule type" value="Genomic_DNA"/>
</dbReference>
<evidence type="ECO:0000313" key="2">
    <source>
        <dbReference type="Proteomes" id="UP001218246"/>
    </source>
</evidence>
<protein>
    <submittedName>
        <fullName evidence="1">DUF3841 domain-containing protein</fullName>
    </submittedName>
</protein>
<evidence type="ECO:0000313" key="1">
    <source>
        <dbReference type="EMBL" id="MDG5755503.1"/>
    </source>
</evidence>
<proteinExistence type="predicted"/>
<organism evidence="1 2">
    <name type="scientific">Ectobacillus antri</name>
    <dbReference type="NCBI Taxonomy" id="2486280"/>
    <lineage>
        <taxon>Bacteria</taxon>
        <taxon>Bacillati</taxon>
        <taxon>Bacillota</taxon>
        <taxon>Bacilli</taxon>
        <taxon>Bacillales</taxon>
        <taxon>Bacillaceae</taxon>
        <taxon>Ectobacillus</taxon>
    </lineage>
</organism>
<reference evidence="1 2" key="1">
    <citation type="submission" date="2023-04" db="EMBL/GenBank/DDBJ databases">
        <title>Ectobacillus antri isolated from activated sludge.</title>
        <authorList>
            <person name="Yan P."/>
            <person name="Liu X."/>
        </authorList>
    </citation>
    <scope>NUCLEOTIDE SEQUENCE [LARGE SCALE GENOMIC DNA]</scope>
    <source>
        <strain evidence="1 2">C18H</strain>
    </source>
</reference>
<sequence>MWVWKRRVKRNEPALLSSGRGVILTLDIPEEDILWSSFDEWHSILYRSPIVYDEAEWFEFEKKDFPKDEVEATWERLFDYDWLASRPADWKVDEKHEWWQGVTPRIR</sequence>